<dbReference type="EMBL" id="CADCTS010000466">
    <property type="protein sequence ID" value="CAA9334216.1"/>
    <property type="molecule type" value="Genomic_DNA"/>
</dbReference>
<dbReference type="GO" id="GO:0015807">
    <property type="term" value="P:L-amino acid transport"/>
    <property type="evidence" value="ECO:0007669"/>
    <property type="project" value="TreeGrafter"/>
</dbReference>
<protein>
    <submittedName>
        <fullName evidence="6">Branched-chain amino acid transport ATP-binding protein LivF</fullName>
    </submittedName>
</protein>
<evidence type="ECO:0000256" key="4">
    <source>
        <dbReference type="SAM" id="MobiDB-lite"/>
    </source>
</evidence>
<dbReference type="InterPro" id="IPR052156">
    <property type="entry name" value="BCAA_Transport_ATP-bd_LivF"/>
</dbReference>
<dbReference type="Gene3D" id="3.40.50.300">
    <property type="entry name" value="P-loop containing nucleotide triphosphate hydrolases"/>
    <property type="match status" value="1"/>
</dbReference>
<keyword evidence="3" id="KW-0029">Amino-acid transport</keyword>
<dbReference type="GO" id="GO:0015658">
    <property type="term" value="F:branched-chain amino acid transmembrane transporter activity"/>
    <property type="evidence" value="ECO:0007669"/>
    <property type="project" value="TreeGrafter"/>
</dbReference>
<feature type="non-terminal residue" evidence="6">
    <location>
        <position position="95"/>
    </location>
</feature>
<feature type="domain" description="ABC transporter" evidence="5">
    <location>
        <begin position="52"/>
        <end position="94"/>
    </location>
</feature>
<dbReference type="InterPro" id="IPR027417">
    <property type="entry name" value="P-loop_NTPase"/>
</dbReference>
<evidence type="ECO:0000259" key="5">
    <source>
        <dbReference type="Pfam" id="PF00005"/>
    </source>
</evidence>
<dbReference type="SUPFAM" id="SSF52540">
    <property type="entry name" value="P-loop containing nucleoside triphosphate hydrolases"/>
    <property type="match status" value="1"/>
</dbReference>
<evidence type="ECO:0000313" key="6">
    <source>
        <dbReference type="EMBL" id="CAA9334216.1"/>
    </source>
</evidence>
<comment type="similarity">
    <text evidence="1">Belongs to the ABC transporter superfamily.</text>
</comment>
<feature type="region of interest" description="Disordered" evidence="4">
    <location>
        <begin position="1"/>
        <end position="25"/>
    </location>
</feature>
<dbReference type="GO" id="GO:0016887">
    <property type="term" value="F:ATP hydrolysis activity"/>
    <property type="evidence" value="ECO:0007669"/>
    <property type="project" value="InterPro"/>
</dbReference>
<evidence type="ECO:0000256" key="1">
    <source>
        <dbReference type="ARBA" id="ARBA00005417"/>
    </source>
</evidence>
<name>A0A6J4LP30_9ACTN</name>
<sequence length="95" mass="9801">MSTPLSKAKAQAEADRERDEAASRSQHLAAAEGALVRIDDVVAGYIPGVNILNGCDLHCDEGELVGIIGPNGAGKSTLLKAMLGMVNIRSGSITL</sequence>
<dbReference type="GO" id="GO:0005524">
    <property type="term" value="F:ATP binding"/>
    <property type="evidence" value="ECO:0007669"/>
    <property type="project" value="UniProtKB-KW"/>
</dbReference>
<dbReference type="AlphaFoldDB" id="A0A6J4LP30"/>
<keyword evidence="2" id="KW-0813">Transport</keyword>
<feature type="compositionally biased region" description="Basic and acidic residues" evidence="4">
    <location>
        <begin position="10"/>
        <end position="22"/>
    </location>
</feature>
<evidence type="ECO:0000256" key="3">
    <source>
        <dbReference type="ARBA" id="ARBA00022970"/>
    </source>
</evidence>
<reference evidence="6" key="1">
    <citation type="submission" date="2020-02" db="EMBL/GenBank/DDBJ databases">
        <authorList>
            <person name="Meier V. D."/>
        </authorList>
    </citation>
    <scope>NUCLEOTIDE SEQUENCE</scope>
    <source>
        <strain evidence="6">AVDCRST_MAG48</strain>
    </source>
</reference>
<organism evidence="6">
    <name type="scientific">uncultured Friedmanniella sp</name>
    <dbReference type="NCBI Taxonomy" id="335381"/>
    <lineage>
        <taxon>Bacteria</taxon>
        <taxon>Bacillati</taxon>
        <taxon>Actinomycetota</taxon>
        <taxon>Actinomycetes</taxon>
        <taxon>Propionibacteriales</taxon>
        <taxon>Nocardioidaceae</taxon>
        <taxon>Friedmanniella</taxon>
        <taxon>environmental samples</taxon>
    </lineage>
</organism>
<dbReference type="Pfam" id="PF00005">
    <property type="entry name" value="ABC_tran"/>
    <property type="match status" value="1"/>
</dbReference>
<accession>A0A6J4LP30</accession>
<dbReference type="PANTHER" id="PTHR43820">
    <property type="entry name" value="HIGH-AFFINITY BRANCHED-CHAIN AMINO ACID TRANSPORT ATP-BINDING PROTEIN LIVF"/>
    <property type="match status" value="1"/>
</dbReference>
<evidence type="ECO:0000256" key="2">
    <source>
        <dbReference type="ARBA" id="ARBA00022448"/>
    </source>
</evidence>
<keyword evidence="6" id="KW-0067">ATP-binding</keyword>
<dbReference type="PANTHER" id="PTHR43820:SF4">
    <property type="entry name" value="HIGH-AFFINITY BRANCHED-CHAIN AMINO ACID TRANSPORT ATP-BINDING PROTEIN LIVF"/>
    <property type="match status" value="1"/>
</dbReference>
<gene>
    <name evidence="6" type="ORF">AVDCRST_MAG48-3288</name>
</gene>
<keyword evidence="6" id="KW-0547">Nucleotide-binding</keyword>
<dbReference type="InterPro" id="IPR003439">
    <property type="entry name" value="ABC_transporter-like_ATP-bd"/>
</dbReference>
<proteinExistence type="inferred from homology"/>